<accession>A0A1G9SWZ1</accession>
<keyword evidence="2" id="KW-1185">Reference proteome</keyword>
<dbReference type="SUPFAM" id="SSF49464">
    <property type="entry name" value="Carboxypeptidase regulatory domain-like"/>
    <property type="match status" value="1"/>
</dbReference>
<gene>
    <name evidence="1" type="ORF">SAMN05421813_11161</name>
</gene>
<dbReference type="Proteomes" id="UP000199226">
    <property type="component" value="Unassembled WGS sequence"/>
</dbReference>
<dbReference type="OrthoDB" id="983143at2"/>
<evidence type="ECO:0000313" key="2">
    <source>
        <dbReference type="Proteomes" id="UP000199226"/>
    </source>
</evidence>
<name>A0A1G9SWZ1_9SPHI</name>
<dbReference type="AlphaFoldDB" id="A0A1G9SWZ1"/>
<dbReference type="Pfam" id="PF18939">
    <property type="entry name" value="DUF5686"/>
    <property type="match status" value="1"/>
</dbReference>
<sequence length="817" mass="93323">MRSLYLSLLFLIFSFNAYSQSIILKGTVKDTGGLPVPFASVYEKSTTRGTSANSEGEYQLKLSPGKHTLIFKAIGFSQESRDLDLGAAQTLDIVLNPAVYELNDVVVNAFADDPAYEVIKNAIRTRKRHLTEPDKYTADVYIKGLQKLLSAPKKFLGRNIDDIGKQMGLDSNRKGILYLSESESKISFMQPDKLREEMISSKVSGSNRAFSFNRASDIRINFYENQLDLEGLSNRPFISPIADNALFYYKYRLIGTSIENGEMVNKIELIPRRAADPVFRGLIYILEDSWRIHSADLYVTKEANINFVDTLNIRQEFIPVNSKVWMPSSIRYDFTGGVLGFRFSGYYIALFKNYDLEASLKKKDFIEVLKITREVNKKDTAYWKQVRPIPLTNEEQIDYVKKEELAAKRESKVYLDSIDKVNNKLKPFRLLVGSGYTPRNRFKKEYYRFGSLINSVFYNTVEGFGLNYQASYSKQIDSLTNKFLNLTGKVRYGLSSEKLYGSFFGTIPLESSRIGFNIGTDVLDLNNNVTISQLGNSINSLFYERNLLKLYESKFLNFSFSKPFGSVQTSFTASWANRRSLQNTSDYTMRDLKRRVFTSNNPLRPASDLPMFPENQAFKVGVRATYAFSNDYATYPAGKFFRPSKYPQLGINYTKGISGIFGSDVDYDLISFDLTKSDIKLGLLGKSSFWIGAGKFLNAKSLYFTDYKHFKGNKTLSYTPVANNFLYLDYYNFSTSDQYFDAHFEHNFSGFMTNKVPLLRKLKLSEIAGFNYLSTPSLNNYSEVYFGLQFMNLRALYGMSYADGKKVDKGFRIAINF</sequence>
<reference evidence="2" key="1">
    <citation type="submission" date="2016-10" db="EMBL/GenBank/DDBJ databases">
        <authorList>
            <person name="Varghese N."/>
            <person name="Submissions S."/>
        </authorList>
    </citation>
    <scope>NUCLEOTIDE SEQUENCE [LARGE SCALE GENOMIC DNA]</scope>
    <source>
        <strain evidence="2">DSM 24536</strain>
    </source>
</reference>
<dbReference type="InterPro" id="IPR008969">
    <property type="entry name" value="CarboxyPept-like_regulatory"/>
</dbReference>
<dbReference type="RefSeq" id="WP_090704296.1">
    <property type="nucleotide sequence ID" value="NZ_FNHH01000011.1"/>
</dbReference>
<organism evidence="1 2">
    <name type="scientific">Daejeonella rubra</name>
    <dbReference type="NCBI Taxonomy" id="990371"/>
    <lineage>
        <taxon>Bacteria</taxon>
        <taxon>Pseudomonadati</taxon>
        <taxon>Bacteroidota</taxon>
        <taxon>Sphingobacteriia</taxon>
        <taxon>Sphingobacteriales</taxon>
        <taxon>Sphingobacteriaceae</taxon>
        <taxon>Daejeonella</taxon>
    </lineage>
</organism>
<dbReference type="Pfam" id="PF13715">
    <property type="entry name" value="CarbopepD_reg_2"/>
    <property type="match status" value="1"/>
</dbReference>
<protein>
    <submittedName>
        <fullName evidence="1">CarboxypepD_reg-like domain-containing protein</fullName>
    </submittedName>
</protein>
<dbReference type="Gene3D" id="2.60.40.1120">
    <property type="entry name" value="Carboxypeptidase-like, regulatory domain"/>
    <property type="match status" value="1"/>
</dbReference>
<dbReference type="EMBL" id="FNHH01000011">
    <property type="protein sequence ID" value="SDM39969.1"/>
    <property type="molecule type" value="Genomic_DNA"/>
</dbReference>
<evidence type="ECO:0000313" key="1">
    <source>
        <dbReference type="EMBL" id="SDM39969.1"/>
    </source>
</evidence>
<proteinExistence type="predicted"/>
<dbReference type="STRING" id="990371.SAMN05421813_11161"/>
<dbReference type="InterPro" id="IPR043741">
    <property type="entry name" value="DUF5686"/>
</dbReference>